<dbReference type="InterPro" id="IPR009100">
    <property type="entry name" value="AcylCoA_DH/oxidase_NM_dom_sf"/>
</dbReference>
<dbReference type="Pfam" id="PF02771">
    <property type="entry name" value="Acyl-CoA_dh_N"/>
    <property type="match status" value="1"/>
</dbReference>
<evidence type="ECO:0000256" key="4">
    <source>
        <dbReference type="ARBA" id="ARBA00022827"/>
    </source>
</evidence>
<comment type="function">
    <text evidence="7">Involved in the assimilation of dimethylsulphoniopropionate (DMSP), an important compound in the fixation of carbon in marine phytoplankton, by mediating the conversion of 3-(methylthio)propanoyl-CoA (MMPA-CoA) to 3-(methylthio)acryloyl-CoA (MTA-CoA).</text>
</comment>
<evidence type="ECO:0000313" key="15">
    <source>
        <dbReference type="EMBL" id="OXS99556.1"/>
    </source>
</evidence>
<dbReference type="GO" id="GO:0050660">
    <property type="term" value="F:flavin adenine dinucleotide binding"/>
    <property type="evidence" value="ECO:0007669"/>
    <property type="project" value="InterPro"/>
</dbReference>
<evidence type="ECO:0000259" key="14">
    <source>
        <dbReference type="Pfam" id="PF12806"/>
    </source>
</evidence>
<accession>A0A231UUJ6</accession>
<dbReference type="Pfam" id="PF00441">
    <property type="entry name" value="Acyl-CoA_dh_1"/>
    <property type="match status" value="1"/>
</dbReference>
<dbReference type="RefSeq" id="WP_094078335.1">
    <property type="nucleotide sequence ID" value="NZ_NBYO01000003.1"/>
</dbReference>
<dbReference type="InterPro" id="IPR052166">
    <property type="entry name" value="Diverse_Acyl-CoA_DH"/>
</dbReference>
<dbReference type="Gene3D" id="2.40.110.10">
    <property type="entry name" value="Butyryl-CoA Dehydrogenase, subunit A, domain 2"/>
    <property type="match status" value="1"/>
</dbReference>
<gene>
    <name evidence="15" type="ORF">B7H23_15595</name>
</gene>
<dbReference type="PROSITE" id="PS00073">
    <property type="entry name" value="ACYL_COA_DH_2"/>
    <property type="match status" value="1"/>
</dbReference>
<evidence type="ECO:0000256" key="3">
    <source>
        <dbReference type="ARBA" id="ARBA00022630"/>
    </source>
</evidence>
<feature type="domain" description="Acetyl-CoA dehydrogenase-like C-terminal" evidence="14">
    <location>
        <begin position="491"/>
        <end position="597"/>
    </location>
</feature>
<evidence type="ECO:0000256" key="2">
    <source>
        <dbReference type="ARBA" id="ARBA00009347"/>
    </source>
</evidence>
<evidence type="ECO:0000256" key="10">
    <source>
        <dbReference type="RuleBase" id="RU362125"/>
    </source>
</evidence>
<dbReference type="EC" id="1.3.99.41" evidence="8"/>
<evidence type="ECO:0000259" key="13">
    <source>
        <dbReference type="Pfam" id="PF02771"/>
    </source>
</evidence>
<comment type="catalytic activity">
    <reaction evidence="6">
        <text>3-(methylsulfanyl)propanoyl-CoA + oxidized [electron-transfer flavoprotein] + H(+) = 3-(methylsulfanyl)acryloyl-CoA + reduced [electron-transfer flavoprotein]</text>
        <dbReference type="Rhea" id="RHEA:52612"/>
        <dbReference type="Rhea" id="RHEA-COMP:10685"/>
        <dbReference type="Rhea" id="RHEA-COMP:10686"/>
        <dbReference type="ChEBI" id="CHEBI:15378"/>
        <dbReference type="ChEBI" id="CHEBI:57692"/>
        <dbReference type="ChEBI" id="CHEBI:58307"/>
        <dbReference type="ChEBI" id="CHEBI:82815"/>
        <dbReference type="ChEBI" id="CHEBI:84994"/>
        <dbReference type="EC" id="1.3.99.41"/>
    </reaction>
    <physiologicalReaction direction="left-to-right" evidence="6">
        <dbReference type="Rhea" id="RHEA:52613"/>
    </physiologicalReaction>
</comment>
<evidence type="ECO:0000256" key="6">
    <source>
        <dbReference type="ARBA" id="ARBA00051388"/>
    </source>
</evidence>
<dbReference type="AlphaFoldDB" id="A0A231UUJ6"/>
<dbReference type="Pfam" id="PF02770">
    <property type="entry name" value="Acyl-CoA_dh_M"/>
    <property type="match status" value="1"/>
</dbReference>
<dbReference type="InterPro" id="IPR006089">
    <property type="entry name" value="Acyl-CoA_DH_CS"/>
</dbReference>
<dbReference type="GO" id="GO:0003995">
    <property type="term" value="F:acyl-CoA dehydrogenase activity"/>
    <property type="evidence" value="ECO:0007669"/>
    <property type="project" value="InterPro"/>
</dbReference>
<evidence type="ECO:0000256" key="5">
    <source>
        <dbReference type="ARBA" id="ARBA00023002"/>
    </source>
</evidence>
<comment type="similarity">
    <text evidence="2 10">Belongs to the acyl-CoA dehydrogenase family.</text>
</comment>
<evidence type="ECO:0000313" key="16">
    <source>
        <dbReference type="Proteomes" id="UP000215405"/>
    </source>
</evidence>
<dbReference type="Gene3D" id="1.10.540.10">
    <property type="entry name" value="Acyl-CoA dehydrogenase/oxidase, N-terminal domain"/>
    <property type="match status" value="1"/>
</dbReference>
<reference evidence="16" key="1">
    <citation type="journal article" date="2017" name="Int. J. Syst. Evol. Microbiol.">
        <title>Notoacmeibacter marinus gen. nov., sp. nov., isolated from the gut of a limpet and proposal of Notoacmeibacteraceae fam. nov. in the order Rhizobiales of the class Alphaproteobacteria.</title>
        <authorList>
            <person name="Huang Z."/>
            <person name="Guo F."/>
            <person name="Lai Q."/>
        </authorList>
    </citation>
    <scope>NUCLEOTIDE SEQUENCE [LARGE SCALE GENOMIC DNA]</scope>
    <source>
        <strain evidence="16">XMTR2A4</strain>
    </source>
</reference>
<dbReference type="Proteomes" id="UP000215405">
    <property type="component" value="Unassembled WGS sequence"/>
</dbReference>
<dbReference type="FunFam" id="2.40.110.10:FF:000031">
    <property type="entry name" value="Acyl-CoA dehydrogenase, putative"/>
    <property type="match status" value="1"/>
</dbReference>
<sequence>MYRAPVSDIAHTLKHTVGFATALEDGRFGEEMSDDLVDAILDEAARFANEEMVPIGWHGDRDGVTLKDGEATTAEGWADLYRRWTEGGWNAITGPEEFGGQGLPLSLGLAVSEMWNSASIGFSLCPTLTMGAVEALEAHGSEELKATYLEKLVSGEWTGTMNLTEPQAGSDLAALKAKAESVGDGTYRIFGQKIYITFGEHDFTDNIVHLVLARLPDAPAGTRGISLFLVPKFIPKEDGTPGARNDVICHSVEHKLGIHGSPTCTMIYGDGKFGDEPGAIGWLIGEENRGLNCMFTMMNNARLLVGLQGVAVAEAAFQKALEYAQERRQGKAAGWKGEGMAPIVYHPDVQRDLLTMKAMTAAARAICYACGFAIDMSHDPHGVSARGAASGAEGQADETGKWSARANLLTPIAKAFSTDIGVDVANTGIQVHGGMGYVEETGAARLLRDARIAPIYEGTNGIQAIDLVMRKLPLADGRAVHDYIADLRRMADEVAQSNAEAFGRTGERLARALEDLTESTEWLQERLQAGEAETALAGATPYLRQFGLTAGGCYLARGAGNGDDEARTALARFFAENLLGETSTLKDRVMAGADSLEAAAERALVVA</sequence>
<evidence type="ECO:0000256" key="1">
    <source>
        <dbReference type="ARBA" id="ARBA00001974"/>
    </source>
</evidence>
<keyword evidence="3 10" id="KW-0285">Flavoprotein</keyword>
<feature type="domain" description="Acyl-CoA oxidase/dehydrogenase middle" evidence="12">
    <location>
        <begin position="161"/>
        <end position="267"/>
    </location>
</feature>
<dbReference type="SUPFAM" id="SSF56645">
    <property type="entry name" value="Acyl-CoA dehydrogenase NM domain-like"/>
    <property type="match status" value="1"/>
</dbReference>
<protein>
    <recommendedName>
        <fullName evidence="9">3-methylmercaptopropionyl-CoA dehydrogenase</fullName>
        <ecNumber evidence="8">1.3.99.41</ecNumber>
    </recommendedName>
</protein>
<proteinExistence type="inferred from homology"/>
<keyword evidence="5 10" id="KW-0560">Oxidoreductase</keyword>
<evidence type="ECO:0000256" key="9">
    <source>
        <dbReference type="ARBA" id="ARBA00069043"/>
    </source>
</evidence>
<evidence type="ECO:0000259" key="12">
    <source>
        <dbReference type="Pfam" id="PF02770"/>
    </source>
</evidence>
<dbReference type="EMBL" id="NBYO01000003">
    <property type="protein sequence ID" value="OXS99556.1"/>
    <property type="molecule type" value="Genomic_DNA"/>
</dbReference>
<feature type="domain" description="Acyl-CoA dehydrogenase/oxidase C-terminal" evidence="11">
    <location>
        <begin position="288"/>
        <end position="469"/>
    </location>
</feature>
<dbReference type="InterPro" id="IPR013786">
    <property type="entry name" value="AcylCoA_DH/ox_N"/>
</dbReference>
<comment type="cofactor">
    <cofactor evidence="1 10">
        <name>FAD</name>
        <dbReference type="ChEBI" id="CHEBI:57692"/>
    </cofactor>
</comment>
<feature type="domain" description="Acyl-CoA dehydrogenase/oxidase N-terminal" evidence="13">
    <location>
        <begin position="39"/>
        <end position="156"/>
    </location>
</feature>
<dbReference type="InterPro" id="IPR006091">
    <property type="entry name" value="Acyl-CoA_Oxase/DH_mid-dom"/>
</dbReference>
<dbReference type="InterPro" id="IPR009075">
    <property type="entry name" value="AcylCo_DH/oxidase_C"/>
</dbReference>
<dbReference type="SUPFAM" id="SSF47203">
    <property type="entry name" value="Acyl-CoA dehydrogenase C-terminal domain-like"/>
    <property type="match status" value="1"/>
</dbReference>
<organism evidence="15 16">
    <name type="scientific">Notoacmeibacter marinus</name>
    <dbReference type="NCBI Taxonomy" id="1876515"/>
    <lineage>
        <taxon>Bacteria</taxon>
        <taxon>Pseudomonadati</taxon>
        <taxon>Pseudomonadota</taxon>
        <taxon>Alphaproteobacteria</taxon>
        <taxon>Hyphomicrobiales</taxon>
        <taxon>Notoacmeibacteraceae</taxon>
        <taxon>Notoacmeibacter</taxon>
    </lineage>
</organism>
<dbReference type="PANTHER" id="PTHR42803">
    <property type="entry name" value="ACYL-COA DEHYDROGENASE"/>
    <property type="match status" value="1"/>
</dbReference>
<comment type="caution">
    <text evidence="15">The sequence shown here is derived from an EMBL/GenBank/DDBJ whole genome shotgun (WGS) entry which is preliminary data.</text>
</comment>
<evidence type="ECO:0000256" key="7">
    <source>
        <dbReference type="ARBA" id="ARBA00058683"/>
    </source>
</evidence>
<keyword evidence="4 10" id="KW-0274">FAD</keyword>
<evidence type="ECO:0000259" key="11">
    <source>
        <dbReference type="Pfam" id="PF00441"/>
    </source>
</evidence>
<dbReference type="InterPro" id="IPR025878">
    <property type="entry name" value="Acyl-CoA_dh-like_C_dom"/>
</dbReference>
<keyword evidence="16" id="KW-1185">Reference proteome</keyword>
<dbReference type="Pfam" id="PF12806">
    <property type="entry name" value="Acyl-CoA_dh_C"/>
    <property type="match status" value="1"/>
</dbReference>
<evidence type="ECO:0000256" key="8">
    <source>
        <dbReference type="ARBA" id="ARBA00066694"/>
    </source>
</evidence>
<name>A0A231UUJ6_9HYPH</name>
<dbReference type="InterPro" id="IPR037069">
    <property type="entry name" value="AcylCoA_DH/ox_N_sf"/>
</dbReference>
<dbReference type="Gene3D" id="1.20.140.10">
    <property type="entry name" value="Butyryl-CoA Dehydrogenase, subunit A, domain 3"/>
    <property type="match status" value="1"/>
</dbReference>
<dbReference type="InterPro" id="IPR036250">
    <property type="entry name" value="AcylCo_DH-like_C"/>
</dbReference>
<dbReference type="PANTHER" id="PTHR42803:SF1">
    <property type="entry name" value="BROAD-SPECIFICITY LINEAR ACYL-COA DEHYDROGENASE FADE5"/>
    <property type="match status" value="1"/>
</dbReference>
<dbReference type="InterPro" id="IPR046373">
    <property type="entry name" value="Acyl-CoA_Oxase/DH_mid-dom_sf"/>
</dbReference>